<protein>
    <recommendedName>
        <fullName evidence="4">ELWxxDGT repeat protein</fullName>
    </recommendedName>
</protein>
<name>A0A395JLR2_9GAMM</name>
<dbReference type="AlphaFoldDB" id="A0A395JLR2"/>
<reference evidence="2 3" key="1">
    <citation type="submission" date="2018-06" db="EMBL/GenBank/DDBJ databases">
        <title>Genomic Encyclopedia of Type Strains, Phase IV (KMG-IV): sequencing the most valuable type-strain genomes for metagenomic binning, comparative biology and taxonomic classification.</title>
        <authorList>
            <person name="Goeker M."/>
        </authorList>
    </citation>
    <scope>NUCLEOTIDE SEQUENCE [LARGE SCALE GENOMIC DNA]</scope>
    <source>
        <strain evidence="2 3">DSM 24032</strain>
    </source>
</reference>
<comment type="caution">
    <text evidence="2">The sequence shown here is derived from an EMBL/GenBank/DDBJ whole genome shotgun (WGS) entry which is preliminary data.</text>
</comment>
<keyword evidence="3" id="KW-1185">Reference proteome</keyword>
<gene>
    <name evidence="2" type="ORF">DFR28_1029</name>
</gene>
<sequence length="504" mass="56902">MSTNGSPMKRILWLISLLLLNCDISFAQHYTADTIFSFPGNKVYAGGFAKVNDDLFITYKDGHEGKGVYAQSRTSGNSELILANNSFFGTDRIWDSYFHSLKNGALIDIFGKLYFTDGTRAGTRFIADFGYTGIGGSLGYDFSRILQVVQAGRFVYLFQSRFLEYGESTDQEEPALWRIDLRNLSRTKIYQDEGSEYRQTKILDSDDNGETVIVFADRGDAGTGLWLASPNRNDIEPLALFDNAEGRFLRVSQWQWSVRNRAGLFFCRKGIDQGEGSDGMVKDSVWRLSNSNTLARIAENCGDYDDAAVSSDKEMLYFTLNDGREIWQNSGPTTSNRLLKLVPAGNGAFSDLCTAGNYLVANYIDYNDWEVINGQYQFEYRVDIFSRDGSQQSLPNVEARCIGDKVLLAGPDSRGLMAYEYDYVFTPEDSQRTKIYGTSSGEGLLTYQQFSDDVLFLYRRQVSDTGLFENRYRDRLVSLAFNVGNYTAFLPSVMHLLEEQDDSE</sequence>
<accession>A0A395JLR2</accession>
<dbReference type="Proteomes" id="UP000253083">
    <property type="component" value="Unassembled WGS sequence"/>
</dbReference>
<feature type="chain" id="PRO_5017479917" description="ELWxxDGT repeat protein" evidence="1">
    <location>
        <begin position="28"/>
        <end position="504"/>
    </location>
</feature>
<proteinExistence type="predicted"/>
<evidence type="ECO:0000313" key="2">
    <source>
        <dbReference type="EMBL" id="RBP50598.1"/>
    </source>
</evidence>
<dbReference type="InParanoid" id="A0A395JLR2"/>
<dbReference type="EMBL" id="QNRT01000002">
    <property type="protein sequence ID" value="RBP50598.1"/>
    <property type="molecule type" value="Genomic_DNA"/>
</dbReference>
<evidence type="ECO:0008006" key="4">
    <source>
        <dbReference type="Google" id="ProtNLM"/>
    </source>
</evidence>
<evidence type="ECO:0000313" key="3">
    <source>
        <dbReference type="Proteomes" id="UP000253083"/>
    </source>
</evidence>
<evidence type="ECO:0000256" key="1">
    <source>
        <dbReference type="SAM" id="SignalP"/>
    </source>
</evidence>
<organism evidence="2 3">
    <name type="scientific">Arenicella xantha</name>
    <dbReference type="NCBI Taxonomy" id="644221"/>
    <lineage>
        <taxon>Bacteria</taxon>
        <taxon>Pseudomonadati</taxon>
        <taxon>Pseudomonadota</taxon>
        <taxon>Gammaproteobacteria</taxon>
        <taxon>Arenicellales</taxon>
        <taxon>Arenicellaceae</taxon>
        <taxon>Arenicella</taxon>
    </lineage>
</organism>
<keyword evidence="1" id="KW-0732">Signal</keyword>
<feature type="signal peptide" evidence="1">
    <location>
        <begin position="1"/>
        <end position="27"/>
    </location>
</feature>